<name>A0ABT8RTY0_9FLAO</name>
<accession>A0ABT8RTY0</accession>
<proteinExistence type="predicted"/>
<dbReference type="Proteomes" id="UP001168579">
    <property type="component" value="Unassembled WGS sequence"/>
</dbReference>
<evidence type="ECO:0000313" key="2">
    <source>
        <dbReference type="Proteomes" id="UP001168579"/>
    </source>
</evidence>
<organism evidence="1 2">
    <name type="scientific">Maribacter confluentis</name>
    <dbReference type="NCBI Taxonomy" id="1656093"/>
    <lineage>
        <taxon>Bacteria</taxon>
        <taxon>Pseudomonadati</taxon>
        <taxon>Bacteroidota</taxon>
        <taxon>Flavobacteriia</taxon>
        <taxon>Flavobacteriales</taxon>
        <taxon>Flavobacteriaceae</taxon>
        <taxon>Maribacter</taxon>
    </lineage>
</organism>
<protein>
    <submittedName>
        <fullName evidence="1">Uncharacterized protein</fullName>
    </submittedName>
</protein>
<keyword evidence="2" id="KW-1185">Reference proteome</keyword>
<dbReference type="EMBL" id="JAUKUC010000001">
    <property type="protein sequence ID" value="MDO1513857.1"/>
    <property type="molecule type" value="Genomic_DNA"/>
</dbReference>
<comment type="caution">
    <text evidence="1">The sequence shown here is derived from an EMBL/GenBank/DDBJ whole genome shotgun (WGS) entry which is preliminary data.</text>
</comment>
<reference evidence="1" key="1">
    <citation type="journal article" date="2014" name="Int. J. Syst. Evol. Microbiol.">
        <title>Complete genome of a new Firmicutes species belonging to the dominant human colonic microbiota ('Ruminococcus bicirculans') reveals two chromosomes and a selective capacity to utilize plant glucans.</title>
        <authorList>
            <consortium name="NISC Comparative Sequencing Program"/>
            <person name="Wegmann U."/>
            <person name="Louis P."/>
            <person name="Goesmann A."/>
            <person name="Henrissat B."/>
            <person name="Duncan S.H."/>
            <person name="Flint H.J."/>
        </authorList>
    </citation>
    <scope>NUCLEOTIDE SEQUENCE</scope>
    <source>
        <strain evidence="1">CECT 8869</strain>
    </source>
</reference>
<reference evidence="1" key="2">
    <citation type="submission" date="2023-06" db="EMBL/GenBank/DDBJ databases">
        <authorList>
            <person name="Lucena T."/>
            <person name="Sun Q."/>
        </authorList>
    </citation>
    <scope>NUCLEOTIDE SEQUENCE</scope>
    <source>
        <strain evidence="1">CECT 8869</strain>
    </source>
</reference>
<dbReference type="RefSeq" id="WP_304436637.1">
    <property type="nucleotide sequence ID" value="NZ_JAUKUC010000001.1"/>
</dbReference>
<gene>
    <name evidence="1" type="ORF">Q2T41_14445</name>
</gene>
<sequence>MYRFIHKTDKLNDHIINNSPFYVETGMKPHFNLGPIPEDEIEGNRGAIWIVKVVAYS</sequence>
<evidence type="ECO:0000313" key="1">
    <source>
        <dbReference type="EMBL" id="MDO1513857.1"/>
    </source>
</evidence>